<accession>A0ABT1YFJ1</accession>
<dbReference type="Proteomes" id="UP001300012">
    <property type="component" value="Unassembled WGS sequence"/>
</dbReference>
<dbReference type="Gene3D" id="3.40.50.1240">
    <property type="entry name" value="Phosphoglycerate mutase-like"/>
    <property type="match status" value="1"/>
</dbReference>
<dbReference type="Pfam" id="PF00300">
    <property type="entry name" value="His_Phos_1"/>
    <property type="match status" value="1"/>
</dbReference>
<comment type="caution">
    <text evidence="1">The sequence shown here is derived from an EMBL/GenBank/DDBJ whole genome shotgun (WGS) entry which is preliminary data.</text>
</comment>
<dbReference type="PANTHER" id="PTHR48100">
    <property type="entry name" value="BROAD-SPECIFICITY PHOSPHATASE YOR283W-RELATED"/>
    <property type="match status" value="1"/>
</dbReference>
<dbReference type="PANTHER" id="PTHR48100:SF1">
    <property type="entry name" value="HISTIDINE PHOSPHATASE FAMILY PROTEIN-RELATED"/>
    <property type="match status" value="1"/>
</dbReference>
<dbReference type="SMART" id="SM00855">
    <property type="entry name" value="PGAM"/>
    <property type="match status" value="1"/>
</dbReference>
<dbReference type="SUPFAM" id="SSF53254">
    <property type="entry name" value="Phosphoglycerate mutase-like"/>
    <property type="match status" value="1"/>
</dbReference>
<dbReference type="EMBL" id="JANQBD010000008">
    <property type="protein sequence ID" value="MCR8631957.1"/>
    <property type="molecule type" value="Genomic_DNA"/>
</dbReference>
<proteinExistence type="predicted"/>
<dbReference type="CDD" id="cd07067">
    <property type="entry name" value="HP_PGM_like"/>
    <property type="match status" value="1"/>
</dbReference>
<name>A0ABT1YFJ1_9BACL</name>
<keyword evidence="2" id="KW-1185">Reference proteome</keyword>
<protein>
    <submittedName>
        <fullName evidence="1">Histidine phosphatase family protein</fullName>
    </submittedName>
</protein>
<evidence type="ECO:0000313" key="2">
    <source>
        <dbReference type="Proteomes" id="UP001300012"/>
    </source>
</evidence>
<evidence type="ECO:0000313" key="1">
    <source>
        <dbReference type="EMBL" id="MCR8631957.1"/>
    </source>
</evidence>
<reference evidence="1 2" key="1">
    <citation type="submission" date="2022-08" db="EMBL/GenBank/DDBJ databases">
        <title>Paenibacillus endoradicis sp. nov., Paenibacillus radicibacter sp. nov and Paenibacillus pararadicis sp. nov., three cold-adapted plant growth-promoting bacteria isolated from root of Larix gmelinii in Great Khingan.</title>
        <authorList>
            <person name="Xue H."/>
        </authorList>
    </citation>
    <scope>NUCLEOTIDE SEQUENCE [LARGE SCALE GENOMIC DNA]</scope>
    <source>
        <strain evidence="1 2">N5-1-1-5</strain>
    </source>
</reference>
<gene>
    <name evidence="1" type="ORF">NV381_12130</name>
</gene>
<dbReference type="InterPro" id="IPR029033">
    <property type="entry name" value="His_PPase_superfam"/>
</dbReference>
<dbReference type="InterPro" id="IPR013078">
    <property type="entry name" value="His_Pase_superF_clade-1"/>
</dbReference>
<sequence length="208" mass="23840">MRSIILVQHCQSEHHVNNMSGGWTDTPLTDLDNKQAECIGQKLKDSIDTDEYVIFSSDLMRAKGTAEIVGKHLSLSVHEVTDLREINNGISAGKTKEWAKENRNPRTRSGFELDYQEFKEGETWRQFYERVCNCMDRIYSTEHKNLIIVTHGGTLAYIIAWWLKLQPAALEKAYFSASVGSISSLHENKYQQNVLYKLNDTSHLSELE</sequence>
<dbReference type="RefSeq" id="WP_258213556.1">
    <property type="nucleotide sequence ID" value="NZ_JANQBD010000008.1"/>
</dbReference>
<organism evidence="1 2">
    <name type="scientific">Paenibacillus radicis</name>
    <name type="common">ex Xue et al. 2023</name>
    <dbReference type="NCBI Taxonomy" id="2972489"/>
    <lineage>
        <taxon>Bacteria</taxon>
        <taxon>Bacillati</taxon>
        <taxon>Bacillota</taxon>
        <taxon>Bacilli</taxon>
        <taxon>Bacillales</taxon>
        <taxon>Paenibacillaceae</taxon>
        <taxon>Paenibacillus</taxon>
    </lineage>
</organism>
<dbReference type="InterPro" id="IPR050275">
    <property type="entry name" value="PGM_Phosphatase"/>
</dbReference>